<dbReference type="Proteomes" id="UP001236507">
    <property type="component" value="Unassembled WGS sequence"/>
</dbReference>
<accession>A0ABT6Y4X2</accession>
<gene>
    <name evidence="2" type="ORF">QM524_05320</name>
</gene>
<keyword evidence="1" id="KW-0732">Signal</keyword>
<feature type="chain" id="PRO_5045054489" evidence="1">
    <location>
        <begin position="26"/>
        <end position="236"/>
    </location>
</feature>
<organism evidence="2 3">
    <name type="scientific">Flectobacillus roseus</name>
    <dbReference type="NCBI Taxonomy" id="502259"/>
    <lineage>
        <taxon>Bacteria</taxon>
        <taxon>Pseudomonadati</taxon>
        <taxon>Bacteroidota</taxon>
        <taxon>Cytophagia</taxon>
        <taxon>Cytophagales</taxon>
        <taxon>Flectobacillaceae</taxon>
        <taxon>Flectobacillus</taxon>
    </lineage>
</organism>
<feature type="signal peptide" evidence="1">
    <location>
        <begin position="1"/>
        <end position="25"/>
    </location>
</feature>
<protein>
    <submittedName>
        <fullName evidence="2">Porin family protein</fullName>
    </submittedName>
</protein>
<name>A0ABT6Y4X2_9BACT</name>
<reference evidence="2 3" key="1">
    <citation type="submission" date="2023-05" db="EMBL/GenBank/DDBJ databases">
        <title>Novel species of genus Flectobacillus isolated from stream in China.</title>
        <authorList>
            <person name="Lu H."/>
        </authorList>
    </citation>
    <scope>NUCLEOTIDE SEQUENCE [LARGE SCALE GENOMIC DNA]</scope>
    <source>
        <strain evidence="2 3">KCTC 42575</strain>
    </source>
</reference>
<evidence type="ECO:0000256" key="1">
    <source>
        <dbReference type="SAM" id="SignalP"/>
    </source>
</evidence>
<keyword evidence="3" id="KW-1185">Reference proteome</keyword>
<comment type="caution">
    <text evidence="2">The sequence shown here is derived from an EMBL/GenBank/DDBJ whole genome shotgun (WGS) entry which is preliminary data.</text>
</comment>
<evidence type="ECO:0000313" key="2">
    <source>
        <dbReference type="EMBL" id="MDI9858619.1"/>
    </source>
</evidence>
<sequence length="236" mass="24997">MKKFSLAVLAIFIANCFPISSISQAQTLPWSIGVKTGFGSIIGDGQAFTGSLTYGMFIEKRMTEKFSLNASFDFGSIATNAYSGYTYTGKTSFFQTAVLAKYQLGKGEGKKPTFSPFVGLGVIAYNPKVSQNGTVIRYADGTASSPEGVNDLIIPFGFEVGFKLSEKAKLSFVAQSGFAFTDRLNGTVGVSNPSASMPDGHKFVGKISDVSGASSNDFTSFLGLKLGFSIGDKTDK</sequence>
<dbReference type="RefSeq" id="WP_166579034.1">
    <property type="nucleotide sequence ID" value="NZ_JASHIF010000004.1"/>
</dbReference>
<dbReference type="EMBL" id="JASHIF010000004">
    <property type="protein sequence ID" value="MDI9858619.1"/>
    <property type="molecule type" value="Genomic_DNA"/>
</dbReference>
<evidence type="ECO:0000313" key="3">
    <source>
        <dbReference type="Proteomes" id="UP001236507"/>
    </source>
</evidence>
<proteinExistence type="predicted"/>